<comment type="caution">
    <text evidence="2">The sequence shown here is derived from an EMBL/GenBank/DDBJ whole genome shotgun (WGS) entry which is preliminary data.</text>
</comment>
<dbReference type="Proteomes" id="UP001620514">
    <property type="component" value="Unassembled WGS sequence"/>
</dbReference>
<evidence type="ECO:0008006" key="4">
    <source>
        <dbReference type="Google" id="ProtNLM"/>
    </source>
</evidence>
<evidence type="ECO:0000313" key="2">
    <source>
        <dbReference type="EMBL" id="MFK4445222.1"/>
    </source>
</evidence>
<reference evidence="2 3" key="2">
    <citation type="submission" date="2024-11" db="EMBL/GenBank/DDBJ databases">
        <title>Using genomics to understand microbial adaptation to soil warming.</title>
        <authorList>
            <person name="Deangelis K.M. PhD."/>
        </authorList>
    </citation>
    <scope>NUCLEOTIDE SEQUENCE [LARGE SCALE GENOMIC DNA]</scope>
    <source>
        <strain evidence="2 3">GAS97</strain>
    </source>
</reference>
<evidence type="ECO:0000256" key="1">
    <source>
        <dbReference type="SAM" id="MobiDB-lite"/>
    </source>
</evidence>
<dbReference type="RefSeq" id="WP_404610246.1">
    <property type="nucleotide sequence ID" value="NZ_JBIYDN010000018.1"/>
</dbReference>
<organism evidence="2 3">
    <name type="scientific">Caballeronia udeis</name>
    <dbReference type="NCBI Taxonomy" id="1232866"/>
    <lineage>
        <taxon>Bacteria</taxon>
        <taxon>Pseudomonadati</taxon>
        <taxon>Pseudomonadota</taxon>
        <taxon>Betaproteobacteria</taxon>
        <taxon>Burkholderiales</taxon>
        <taxon>Burkholderiaceae</taxon>
        <taxon>Caballeronia</taxon>
    </lineage>
</organism>
<evidence type="ECO:0000313" key="3">
    <source>
        <dbReference type="Proteomes" id="UP001620514"/>
    </source>
</evidence>
<protein>
    <recommendedName>
        <fullName evidence="4">Mobilization protein</fullName>
    </recommendedName>
</protein>
<dbReference type="EMBL" id="JBIYDN010000018">
    <property type="protein sequence ID" value="MFK4445222.1"/>
    <property type="molecule type" value="Genomic_DNA"/>
</dbReference>
<name>A0ABW8MNG0_9BURK</name>
<feature type="region of interest" description="Disordered" evidence="1">
    <location>
        <begin position="1"/>
        <end position="20"/>
    </location>
</feature>
<proteinExistence type="predicted"/>
<sequence length="113" mass="12253">MTRKPPRQAPISYRPPQGLRDEFRTRVQTSGLSTNAYITAAVFGHAPPRSARRSALDQKMTAMLLSQAARISDRLDEAARQTGGAGATPLLSECRDALAEIRTCLMLALGRDG</sequence>
<gene>
    <name evidence="2" type="ORF">ABH943_005244</name>
</gene>
<accession>A0ABW8MNG0</accession>
<reference evidence="2 3" key="1">
    <citation type="submission" date="2024-10" db="EMBL/GenBank/DDBJ databases">
        <authorList>
            <person name="Deangelis K."/>
            <person name="Huntemann M."/>
            <person name="Clum A."/>
            <person name="Wang J."/>
            <person name="Palaniappan K."/>
            <person name="Ritter S."/>
            <person name="Chen I.-M."/>
            <person name="Stamatis D."/>
            <person name="Reddy T."/>
            <person name="O'Malley R."/>
            <person name="Daum C."/>
            <person name="Ng V."/>
            <person name="Ivanova N."/>
            <person name="Kyrpides N."/>
            <person name="Woyke T."/>
        </authorList>
    </citation>
    <scope>NUCLEOTIDE SEQUENCE [LARGE SCALE GENOMIC DNA]</scope>
    <source>
        <strain evidence="2 3">GAS97</strain>
    </source>
</reference>
<keyword evidence="3" id="KW-1185">Reference proteome</keyword>